<organism evidence="3 4">
    <name type="scientific">Crotalaria pallida</name>
    <name type="common">Smooth rattlebox</name>
    <name type="synonym">Crotalaria striata</name>
    <dbReference type="NCBI Taxonomy" id="3830"/>
    <lineage>
        <taxon>Eukaryota</taxon>
        <taxon>Viridiplantae</taxon>
        <taxon>Streptophyta</taxon>
        <taxon>Embryophyta</taxon>
        <taxon>Tracheophyta</taxon>
        <taxon>Spermatophyta</taxon>
        <taxon>Magnoliopsida</taxon>
        <taxon>eudicotyledons</taxon>
        <taxon>Gunneridae</taxon>
        <taxon>Pentapetalae</taxon>
        <taxon>rosids</taxon>
        <taxon>fabids</taxon>
        <taxon>Fabales</taxon>
        <taxon>Fabaceae</taxon>
        <taxon>Papilionoideae</taxon>
        <taxon>50 kb inversion clade</taxon>
        <taxon>genistoids sensu lato</taxon>
        <taxon>core genistoids</taxon>
        <taxon>Crotalarieae</taxon>
        <taxon>Crotalaria</taxon>
    </lineage>
</organism>
<comment type="caution">
    <text evidence="3">The sequence shown here is derived from an EMBL/GenBank/DDBJ whole genome shotgun (WGS) entry which is preliminary data.</text>
</comment>
<keyword evidence="4" id="KW-1185">Reference proteome</keyword>
<evidence type="ECO:0000313" key="4">
    <source>
        <dbReference type="Proteomes" id="UP001372338"/>
    </source>
</evidence>
<feature type="domain" description="Factor of DNA methylation 1-5/IDN2" evidence="2">
    <location>
        <begin position="222"/>
        <end position="352"/>
    </location>
</feature>
<name>A0AAN9J1X7_CROPI</name>
<keyword evidence="1" id="KW-0175">Coiled coil</keyword>
<proteinExistence type="predicted"/>
<reference evidence="3 4" key="1">
    <citation type="submission" date="2024-01" db="EMBL/GenBank/DDBJ databases">
        <title>The genomes of 5 underutilized Papilionoideae crops provide insights into root nodulation and disease resistanc.</title>
        <authorList>
            <person name="Yuan L."/>
        </authorList>
    </citation>
    <scope>NUCLEOTIDE SEQUENCE [LARGE SCALE GENOMIC DNA]</scope>
    <source>
        <strain evidence="3">ZHUSHIDOU_FW_LH</strain>
        <tissue evidence="3">Leaf</tissue>
    </source>
</reference>
<protein>
    <recommendedName>
        <fullName evidence="2">Factor of DNA methylation 1-5/IDN2 domain-containing protein</fullName>
    </recommendedName>
</protein>
<dbReference type="InterPro" id="IPR045177">
    <property type="entry name" value="FDM1-5/IDN2"/>
</dbReference>
<accession>A0AAN9J1X7</accession>
<dbReference type="Pfam" id="PF03469">
    <property type="entry name" value="XH"/>
    <property type="match status" value="1"/>
</dbReference>
<sequence length="354" mass="42300">MSMGNPSYEEVLNRNGRIIVSLQNEIDKKNLKLIEMEHKHGEEVAWMRNLVSQLSDKINSKKRCLLEMEFKYHESLKKIQKLTDERDMLHEGCQKELQWMKVMNSELYHEMECLKNENEQLIKQLENSKALNNLQQQNFIEEIQKSRRELECPSDDESDANWNTQMTAFRNQLKEKLEHLEGFCSSLSVKERQYNQELQDARKESIASLRDQFGCRSQLGIKIMGELDLKPFQDFCFQKYPSEEWQEKSAELCSSWEEILMNPHWHPFKRIEVHGILQEILDENDEKLKELRSEYGEEAYKAATKALAEMEEYNASGRYKVQEIWNLREERKATLKEIITYIVRQLKTHKRKRK</sequence>
<dbReference type="InterPro" id="IPR005379">
    <property type="entry name" value="FDM1-5/IDN2_XH"/>
</dbReference>
<dbReference type="EMBL" id="JAYWIO010000001">
    <property type="protein sequence ID" value="KAK7290176.1"/>
    <property type="molecule type" value="Genomic_DNA"/>
</dbReference>
<evidence type="ECO:0000256" key="1">
    <source>
        <dbReference type="SAM" id="Coils"/>
    </source>
</evidence>
<evidence type="ECO:0000313" key="3">
    <source>
        <dbReference type="EMBL" id="KAK7290176.1"/>
    </source>
</evidence>
<gene>
    <name evidence="3" type="ORF">RIF29_04406</name>
</gene>
<evidence type="ECO:0000259" key="2">
    <source>
        <dbReference type="Pfam" id="PF03469"/>
    </source>
</evidence>
<dbReference type="GO" id="GO:0080188">
    <property type="term" value="P:gene silencing by siRNA-directed DNA methylation"/>
    <property type="evidence" value="ECO:0007669"/>
    <property type="project" value="InterPro"/>
</dbReference>
<dbReference type="AlphaFoldDB" id="A0AAN9J1X7"/>
<feature type="coiled-coil region" evidence="1">
    <location>
        <begin position="104"/>
        <end position="138"/>
    </location>
</feature>
<dbReference type="Proteomes" id="UP001372338">
    <property type="component" value="Unassembled WGS sequence"/>
</dbReference>
<dbReference type="PANTHER" id="PTHR21596:SF23">
    <property type="entry name" value="FACTOR OF DNA METHYLATION 4"/>
    <property type="match status" value="1"/>
</dbReference>
<dbReference type="PANTHER" id="PTHR21596">
    <property type="entry name" value="RIBONUCLEASE P SUBUNIT P38"/>
    <property type="match status" value="1"/>
</dbReference>